<dbReference type="RefSeq" id="WP_310876367.1">
    <property type="nucleotide sequence ID" value="NZ_BSYK01000001.1"/>
</dbReference>
<organism evidence="1 2">
    <name type="scientific">Priestia megaterium</name>
    <name type="common">Bacillus megaterium</name>
    <dbReference type="NCBI Taxonomy" id="1404"/>
    <lineage>
        <taxon>Bacteria</taxon>
        <taxon>Bacillati</taxon>
        <taxon>Bacillota</taxon>
        <taxon>Bacilli</taxon>
        <taxon>Bacillales</taxon>
        <taxon>Bacillaceae</taxon>
        <taxon>Priestia</taxon>
    </lineage>
</organism>
<evidence type="ECO:0008006" key="3">
    <source>
        <dbReference type="Google" id="ProtNLM"/>
    </source>
</evidence>
<protein>
    <recommendedName>
        <fullName evidence="3">Nucleotide-diphospho-sugar transferase domain-containing protein</fullName>
    </recommendedName>
</protein>
<dbReference type="AlphaFoldDB" id="A0AAX6BFX0"/>
<evidence type="ECO:0000313" key="2">
    <source>
        <dbReference type="Proteomes" id="UP001165240"/>
    </source>
</evidence>
<reference evidence="1" key="1">
    <citation type="journal article" date="2024" name="Appl Microbiol">
        <title>Effect of kuratsuki Bacillus and Priestia on Taste of Sake.</title>
        <authorList>
            <person name="Kobayashi K."/>
            <person name="Nishida H."/>
        </authorList>
    </citation>
    <scope>NUCLEOTIDE SEQUENCE</scope>
    <source>
        <strain evidence="1">B-12</strain>
    </source>
</reference>
<sequence>MNYIVSWFYLEEEGNESSYMQVNAKSTSEKFQNTYWKCIVSFYYTSLRKNPKAKHIFYTNATHFPVVEGLKTKKFFENNGIEVRKQPLTNQTPIDWHSAWRNQFYVFDILQDLSGKVKEDDAIAVLDSDCIINQNLEELFEDIRKYGSIGYLVGYDPQHMINGINIIQMQELYSRFYNEKTAVQYYGGEFIGIKGEYLNSLLKEYRLLWEKNYELYKEKQIKLNEEAHFLSLLYHKLNLANSLGNKYIKRVWNGLNYNNVQSDDQSLSIYHLPAQKTTGFPYFFNRIIKKNKDYELKDVIKIFDVNQKKSKKRIAKEVLTKVVFKYQS</sequence>
<dbReference type="Proteomes" id="UP001165240">
    <property type="component" value="Unassembled WGS sequence"/>
</dbReference>
<proteinExistence type="predicted"/>
<gene>
    <name evidence="1" type="ORF">ShirakiTB12_11090</name>
</gene>
<accession>A0AAX6BFX0</accession>
<dbReference type="EMBL" id="BSYK01000001">
    <property type="protein sequence ID" value="GMG72641.1"/>
    <property type="molecule type" value="Genomic_DNA"/>
</dbReference>
<name>A0AAX6BFX0_PRIMG</name>
<comment type="caution">
    <text evidence="1">The sequence shown here is derived from an EMBL/GenBank/DDBJ whole genome shotgun (WGS) entry which is preliminary data.</text>
</comment>
<evidence type="ECO:0000313" key="1">
    <source>
        <dbReference type="EMBL" id="GMG72641.1"/>
    </source>
</evidence>